<name>K0S6K1_THAOC</name>
<comment type="caution">
    <text evidence="2">The sequence shown here is derived from an EMBL/GenBank/DDBJ whole genome shotgun (WGS) entry which is preliminary data.</text>
</comment>
<proteinExistence type="predicted"/>
<dbReference type="Proteomes" id="UP000266841">
    <property type="component" value="Unassembled WGS sequence"/>
</dbReference>
<protein>
    <submittedName>
        <fullName evidence="2">Uncharacterized protein</fullName>
    </submittedName>
</protein>
<organism evidence="2 3">
    <name type="scientific">Thalassiosira oceanica</name>
    <name type="common">Marine diatom</name>
    <dbReference type="NCBI Taxonomy" id="159749"/>
    <lineage>
        <taxon>Eukaryota</taxon>
        <taxon>Sar</taxon>
        <taxon>Stramenopiles</taxon>
        <taxon>Ochrophyta</taxon>
        <taxon>Bacillariophyta</taxon>
        <taxon>Coscinodiscophyceae</taxon>
        <taxon>Thalassiosirophycidae</taxon>
        <taxon>Thalassiosirales</taxon>
        <taxon>Thalassiosiraceae</taxon>
        <taxon>Thalassiosira</taxon>
    </lineage>
</organism>
<evidence type="ECO:0000313" key="2">
    <source>
        <dbReference type="EMBL" id="EJK60544.1"/>
    </source>
</evidence>
<evidence type="ECO:0000313" key="3">
    <source>
        <dbReference type="Proteomes" id="UP000266841"/>
    </source>
</evidence>
<dbReference type="EMBL" id="AGNL01020945">
    <property type="protein sequence ID" value="EJK60544.1"/>
    <property type="molecule type" value="Genomic_DNA"/>
</dbReference>
<gene>
    <name evidence="2" type="ORF">THAOC_19078</name>
</gene>
<keyword evidence="3" id="KW-1185">Reference proteome</keyword>
<feature type="region of interest" description="Disordered" evidence="1">
    <location>
        <begin position="59"/>
        <end position="104"/>
    </location>
</feature>
<accession>K0S6K1</accession>
<sequence length="189" mass="20945">MDEDDSMPDLEVWDPGEEMHANLIGAIDGVIGVIDGVQIHIMRPPDVANTKVARELLGGAQRDEHEPRRGRHEEQEPVEGGSDKRRKRGGGRKARCRESWEGGGRSVQRGARCAMWRIRVTTCRCNIDIFASRSRHETVSPNLGREITFSARVAYVTRSMDLRLSPAPPVDSLMDSPTDEGHGPAGQKI</sequence>
<feature type="compositionally biased region" description="Basic and acidic residues" evidence="1">
    <location>
        <begin position="61"/>
        <end position="75"/>
    </location>
</feature>
<reference evidence="2 3" key="1">
    <citation type="journal article" date="2012" name="Genome Biol.">
        <title>Genome and low-iron response of an oceanic diatom adapted to chronic iron limitation.</title>
        <authorList>
            <person name="Lommer M."/>
            <person name="Specht M."/>
            <person name="Roy A.S."/>
            <person name="Kraemer L."/>
            <person name="Andreson R."/>
            <person name="Gutowska M.A."/>
            <person name="Wolf J."/>
            <person name="Bergner S.V."/>
            <person name="Schilhabel M.B."/>
            <person name="Klostermeier U.C."/>
            <person name="Beiko R.G."/>
            <person name="Rosenstiel P."/>
            <person name="Hippler M."/>
            <person name="Laroche J."/>
        </authorList>
    </citation>
    <scope>NUCLEOTIDE SEQUENCE [LARGE SCALE GENOMIC DNA]</scope>
    <source>
        <strain evidence="2 3">CCMP1005</strain>
    </source>
</reference>
<dbReference type="AlphaFoldDB" id="K0S6K1"/>
<feature type="region of interest" description="Disordered" evidence="1">
    <location>
        <begin position="165"/>
        <end position="189"/>
    </location>
</feature>
<evidence type="ECO:0000256" key="1">
    <source>
        <dbReference type="SAM" id="MobiDB-lite"/>
    </source>
</evidence>
<feature type="compositionally biased region" description="Basic residues" evidence="1">
    <location>
        <begin position="84"/>
        <end position="95"/>
    </location>
</feature>